<evidence type="ECO:0000256" key="1">
    <source>
        <dbReference type="SAM" id="MobiDB-lite"/>
    </source>
</evidence>
<feature type="region of interest" description="Disordered" evidence="1">
    <location>
        <begin position="81"/>
        <end position="124"/>
    </location>
</feature>
<feature type="compositionally biased region" description="Polar residues" evidence="1">
    <location>
        <begin position="81"/>
        <end position="104"/>
    </location>
</feature>
<name>A0A9P0CNA9_9CUCU</name>
<accession>A0A9P0CNA9</accession>
<dbReference type="AlphaFoldDB" id="A0A9P0CNA9"/>
<reference evidence="2" key="1">
    <citation type="submission" date="2022-01" db="EMBL/GenBank/DDBJ databases">
        <authorList>
            <person name="King R."/>
        </authorList>
    </citation>
    <scope>NUCLEOTIDE SEQUENCE</scope>
</reference>
<sequence length="124" mass="13682">MKSKVKKKTDLSATGNKPIKLLQWEKQFLERLNAEENAVFAKIPGAVAFGTDTRKSGIFSLRQNESKTTIISGSLVETNTTTREIQHGVDNSTTSSNGNVSKQQRLLAAETKETKNLSTSELQR</sequence>
<protein>
    <submittedName>
        <fullName evidence="2">Uncharacterized protein</fullName>
    </submittedName>
</protein>
<dbReference type="Proteomes" id="UP001153636">
    <property type="component" value="Chromosome 2"/>
</dbReference>
<proteinExistence type="predicted"/>
<evidence type="ECO:0000313" key="2">
    <source>
        <dbReference type="EMBL" id="CAH1106497.1"/>
    </source>
</evidence>
<evidence type="ECO:0000313" key="3">
    <source>
        <dbReference type="Proteomes" id="UP001153636"/>
    </source>
</evidence>
<dbReference type="OrthoDB" id="6780288at2759"/>
<gene>
    <name evidence="2" type="ORF">PSYICH_LOCUS7224</name>
</gene>
<organism evidence="2 3">
    <name type="scientific">Psylliodes chrysocephalus</name>
    <dbReference type="NCBI Taxonomy" id="3402493"/>
    <lineage>
        <taxon>Eukaryota</taxon>
        <taxon>Metazoa</taxon>
        <taxon>Ecdysozoa</taxon>
        <taxon>Arthropoda</taxon>
        <taxon>Hexapoda</taxon>
        <taxon>Insecta</taxon>
        <taxon>Pterygota</taxon>
        <taxon>Neoptera</taxon>
        <taxon>Endopterygota</taxon>
        <taxon>Coleoptera</taxon>
        <taxon>Polyphaga</taxon>
        <taxon>Cucujiformia</taxon>
        <taxon>Chrysomeloidea</taxon>
        <taxon>Chrysomelidae</taxon>
        <taxon>Galerucinae</taxon>
        <taxon>Alticini</taxon>
        <taxon>Psylliodes</taxon>
    </lineage>
</organism>
<dbReference type="EMBL" id="OV651814">
    <property type="protein sequence ID" value="CAH1106497.1"/>
    <property type="molecule type" value="Genomic_DNA"/>
</dbReference>
<keyword evidence="3" id="KW-1185">Reference proteome</keyword>